<dbReference type="InterPro" id="IPR036097">
    <property type="entry name" value="HisK_dim/P_sf"/>
</dbReference>
<dbReference type="PANTHER" id="PTHR43047:SF72">
    <property type="entry name" value="OSMOSENSING HISTIDINE PROTEIN KINASE SLN1"/>
    <property type="match status" value="1"/>
</dbReference>
<dbReference type="GO" id="GO:0005886">
    <property type="term" value="C:plasma membrane"/>
    <property type="evidence" value="ECO:0007669"/>
    <property type="project" value="TreeGrafter"/>
</dbReference>
<dbReference type="CDD" id="cd00082">
    <property type="entry name" value="HisKA"/>
    <property type="match status" value="1"/>
</dbReference>
<evidence type="ECO:0000256" key="5">
    <source>
        <dbReference type="ARBA" id="ARBA00022777"/>
    </source>
</evidence>
<feature type="compositionally biased region" description="Low complexity" evidence="6">
    <location>
        <begin position="83"/>
        <end position="97"/>
    </location>
</feature>
<comment type="caution">
    <text evidence="8">The sequence shown here is derived from an EMBL/GenBank/DDBJ whole genome shotgun (WGS) entry which is preliminary data.</text>
</comment>
<dbReference type="PANTHER" id="PTHR43047">
    <property type="entry name" value="TWO-COMPONENT HISTIDINE PROTEIN KINASE"/>
    <property type="match status" value="1"/>
</dbReference>
<dbReference type="Gene3D" id="1.10.287.130">
    <property type="match status" value="1"/>
</dbReference>
<dbReference type="EMBL" id="CAMXCT020000624">
    <property type="protein sequence ID" value="CAL1134704.1"/>
    <property type="molecule type" value="Genomic_DNA"/>
</dbReference>
<keyword evidence="4" id="KW-0808">Transferase</keyword>
<dbReference type="GO" id="GO:0000155">
    <property type="term" value="F:phosphorelay sensor kinase activity"/>
    <property type="evidence" value="ECO:0007669"/>
    <property type="project" value="InterPro"/>
</dbReference>
<accession>A0A9P1BXK8</accession>
<evidence type="ECO:0000256" key="4">
    <source>
        <dbReference type="ARBA" id="ARBA00022679"/>
    </source>
</evidence>
<evidence type="ECO:0000259" key="7">
    <source>
        <dbReference type="PROSITE" id="PS50109"/>
    </source>
</evidence>
<sequence length="374" mass="40866">DAYGDDSSFLRKVLQEQLGCLEETHMLMTQLRGEIAAELRQMHRQELNNFSLQIKQVVQEAHASALARRRPKNEACAEARPKAPVASPTASSLPSPSCEAAVGSTVSKERHVPSAGTEMMTKGMTSCCPSKSMLKLVAHELKAPLNGLAGYSRTLAETDSKHQKEFKLLSNTAQFALDNVTNLTDLWTYANYEIGGLLSDPVNLEELNAVTSERIGRSVSRKGKPLVPTGVAINMTVEDGSDAVKGDFNALSLLEYHLVSNSAKFTEKGQVDVCWEKTEVGICLTVQDTGIGCSPDVVNQIFEPFVVEDSSESRKREGIGLGLAVVREIARLHDAKLSVETTKGAGSRFRVMFPERCTAKAVKTHRHPRLRTMP</sequence>
<protein>
    <recommendedName>
        <fullName evidence="2">histidine kinase</fullName>
        <ecNumber evidence="2">2.7.13.3</ecNumber>
    </recommendedName>
</protein>
<evidence type="ECO:0000313" key="10">
    <source>
        <dbReference type="Proteomes" id="UP001152797"/>
    </source>
</evidence>
<dbReference type="GO" id="GO:0009927">
    <property type="term" value="F:histidine phosphotransfer kinase activity"/>
    <property type="evidence" value="ECO:0007669"/>
    <property type="project" value="TreeGrafter"/>
</dbReference>
<dbReference type="InterPro" id="IPR004358">
    <property type="entry name" value="Sig_transdc_His_kin-like_C"/>
</dbReference>
<dbReference type="PROSITE" id="PS50109">
    <property type="entry name" value="HIS_KIN"/>
    <property type="match status" value="1"/>
</dbReference>
<dbReference type="SUPFAM" id="SSF55874">
    <property type="entry name" value="ATPase domain of HSP90 chaperone/DNA topoisomerase II/histidine kinase"/>
    <property type="match status" value="1"/>
</dbReference>
<reference evidence="9 10" key="2">
    <citation type="submission" date="2024-05" db="EMBL/GenBank/DDBJ databases">
        <authorList>
            <person name="Chen Y."/>
            <person name="Shah S."/>
            <person name="Dougan E. K."/>
            <person name="Thang M."/>
            <person name="Chan C."/>
        </authorList>
    </citation>
    <scope>NUCLEOTIDE SEQUENCE [LARGE SCALE GENOMIC DNA]</scope>
</reference>
<dbReference type="OrthoDB" id="434196at2759"/>
<evidence type="ECO:0000256" key="6">
    <source>
        <dbReference type="SAM" id="MobiDB-lite"/>
    </source>
</evidence>
<evidence type="ECO:0000256" key="2">
    <source>
        <dbReference type="ARBA" id="ARBA00012438"/>
    </source>
</evidence>
<evidence type="ECO:0000313" key="8">
    <source>
        <dbReference type="EMBL" id="CAI3981329.1"/>
    </source>
</evidence>
<keyword evidence="3" id="KW-0597">Phosphoprotein</keyword>
<feature type="non-terminal residue" evidence="8">
    <location>
        <position position="374"/>
    </location>
</feature>
<feature type="compositionally biased region" description="Basic and acidic residues" evidence="6">
    <location>
        <begin position="72"/>
        <end position="81"/>
    </location>
</feature>
<dbReference type="PRINTS" id="PR00344">
    <property type="entry name" value="BCTRLSENSOR"/>
</dbReference>
<dbReference type="InterPro" id="IPR003661">
    <property type="entry name" value="HisK_dim/P_dom"/>
</dbReference>
<proteinExistence type="predicted"/>
<feature type="region of interest" description="Disordered" evidence="6">
    <location>
        <begin position="65"/>
        <end position="100"/>
    </location>
</feature>
<dbReference type="InterPro" id="IPR003594">
    <property type="entry name" value="HATPase_dom"/>
</dbReference>
<organism evidence="8">
    <name type="scientific">Cladocopium goreaui</name>
    <dbReference type="NCBI Taxonomy" id="2562237"/>
    <lineage>
        <taxon>Eukaryota</taxon>
        <taxon>Sar</taxon>
        <taxon>Alveolata</taxon>
        <taxon>Dinophyceae</taxon>
        <taxon>Suessiales</taxon>
        <taxon>Symbiodiniaceae</taxon>
        <taxon>Cladocopium</taxon>
    </lineage>
</organism>
<keyword evidence="10" id="KW-1185">Reference proteome</keyword>
<comment type="catalytic activity">
    <reaction evidence="1">
        <text>ATP + protein L-histidine = ADP + protein N-phospho-L-histidine.</text>
        <dbReference type="EC" id="2.7.13.3"/>
    </reaction>
</comment>
<gene>
    <name evidence="8" type="ORF">C1SCF055_LOCUS9129</name>
</gene>
<dbReference type="EC" id="2.7.13.3" evidence="2"/>
<dbReference type="AlphaFoldDB" id="A0A9P1BXK8"/>
<dbReference type="InterPro" id="IPR005467">
    <property type="entry name" value="His_kinase_dom"/>
</dbReference>
<name>A0A9P1BXK8_9DINO</name>
<evidence type="ECO:0000256" key="3">
    <source>
        <dbReference type="ARBA" id="ARBA00022553"/>
    </source>
</evidence>
<dbReference type="Proteomes" id="UP001152797">
    <property type="component" value="Unassembled WGS sequence"/>
</dbReference>
<dbReference type="Pfam" id="PF02518">
    <property type="entry name" value="HATPase_c"/>
    <property type="match status" value="1"/>
</dbReference>
<dbReference type="InterPro" id="IPR036890">
    <property type="entry name" value="HATPase_C_sf"/>
</dbReference>
<keyword evidence="5 9" id="KW-0418">Kinase</keyword>
<dbReference type="SUPFAM" id="SSF47384">
    <property type="entry name" value="Homodimeric domain of signal transducing histidine kinase"/>
    <property type="match status" value="1"/>
</dbReference>
<evidence type="ECO:0000256" key="1">
    <source>
        <dbReference type="ARBA" id="ARBA00000085"/>
    </source>
</evidence>
<evidence type="ECO:0000313" key="9">
    <source>
        <dbReference type="EMBL" id="CAL4768641.1"/>
    </source>
</evidence>
<feature type="domain" description="Histidine kinase" evidence="7">
    <location>
        <begin position="136"/>
        <end position="357"/>
    </location>
</feature>
<dbReference type="EMBL" id="CAMXCT030000624">
    <property type="protein sequence ID" value="CAL4768641.1"/>
    <property type="molecule type" value="Genomic_DNA"/>
</dbReference>
<dbReference type="SMART" id="SM00387">
    <property type="entry name" value="HATPase_c"/>
    <property type="match status" value="1"/>
</dbReference>
<dbReference type="Gene3D" id="3.30.565.10">
    <property type="entry name" value="Histidine kinase-like ATPase, C-terminal domain"/>
    <property type="match status" value="1"/>
</dbReference>
<dbReference type="EMBL" id="CAMXCT010000624">
    <property type="protein sequence ID" value="CAI3981329.1"/>
    <property type="molecule type" value="Genomic_DNA"/>
</dbReference>
<reference evidence="8" key="1">
    <citation type="submission" date="2022-10" db="EMBL/GenBank/DDBJ databases">
        <authorList>
            <person name="Chen Y."/>
            <person name="Dougan E. K."/>
            <person name="Chan C."/>
            <person name="Rhodes N."/>
            <person name="Thang M."/>
        </authorList>
    </citation>
    <scope>NUCLEOTIDE SEQUENCE</scope>
</reference>